<feature type="signal peptide" evidence="1">
    <location>
        <begin position="1"/>
        <end position="24"/>
    </location>
</feature>
<sequence>MKNLNQLARVFVVVILCMAAMAIADKGSGARTCFQQTDCVLHGSICCEASSGNPQCFANKCPDGWEKTG</sequence>
<dbReference type="RefSeq" id="XP_029738760.1">
    <property type="nucleotide sequence ID" value="XM_029885010.1"/>
</dbReference>
<organism evidence="2 3">
    <name type="scientific">Sporisorium graminicola</name>
    <dbReference type="NCBI Taxonomy" id="280036"/>
    <lineage>
        <taxon>Eukaryota</taxon>
        <taxon>Fungi</taxon>
        <taxon>Dikarya</taxon>
        <taxon>Basidiomycota</taxon>
        <taxon>Ustilaginomycotina</taxon>
        <taxon>Ustilaginomycetes</taxon>
        <taxon>Ustilaginales</taxon>
        <taxon>Ustilaginaceae</taxon>
        <taxon>Sporisorium</taxon>
    </lineage>
</organism>
<evidence type="ECO:0000313" key="2">
    <source>
        <dbReference type="EMBL" id="TKY86775.1"/>
    </source>
</evidence>
<dbReference type="KEGG" id="sgra:EX895_004415"/>
<dbReference type="GeneID" id="40727310"/>
<accession>A0A4U7KQJ6</accession>
<dbReference type="EMBL" id="SRRM01000016">
    <property type="protein sequence ID" value="TKY86775.1"/>
    <property type="molecule type" value="Genomic_DNA"/>
</dbReference>
<dbReference type="Proteomes" id="UP000306050">
    <property type="component" value="Chromosome SGRAM_3"/>
</dbReference>
<evidence type="ECO:0000256" key="1">
    <source>
        <dbReference type="SAM" id="SignalP"/>
    </source>
</evidence>
<name>A0A4U7KQJ6_9BASI</name>
<dbReference type="AlphaFoldDB" id="A0A4U7KQJ6"/>
<keyword evidence="1" id="KW-0732">Signal</keyword>
<evidence type="ECO:0008006" key="4">
    <source>
        <dbReference type="Google" id="ProtNLM"/>
    </source>
</evidence>
<proteinExistence type="predicted"/>
<protein>
    <recommendedName>
        <fullName evidence="4">CBM1 domain-containing protein</fullName>
    </recommendedName>
</protein>
<reference evidence="2 3" key="1">
    <citation type="submission" date="2019-05" db="EMBL/GenBank/DDBJ databases">
        <title>Sporisorium graminicola CBS 10092 draft sequencing and annotation.</title>
        <authorList>
            <person name="Solano-Gonzalez S."/>
            <person name="Caddick M.X."/>
            <person name="Darby A."/>
        </authorList>
    </citation>
    <scope>NUCLEOTIDE SEQUENCE [LARGE SCALE GENOMIC DNA]</scope>
    <source>
        <strain evidence="2 3">CBS 10092</strain>
    </source>
</reference>
<comment type="caution">
    <text evidence="2">The sequence shown here is derived from an EMBL/GenBank/DDBJ whole genome shotgun (WGS) entry which is preliminary data.</text>
</comment>
<keyword evidence="3" id="KW-1185">Reference proteome</keyword>
<feature type="chain" id="PRO_5020993805" description="CBM1 domain-containing protein" evidence="1">
    <location>
        <begin position="25"/>
        <end position="69"/>
    </location>
</feature>
<gene>
    <name evidence="2" type="ORF">EX895_004415</name>
</gene>
<evidence type="ECO:0000313" key="3">
    <source>
        <dbReference type="Proteomes" id="UP000306050"/>
    </source>
</evidence>